<dbReference type="EMBL" id="CP029288">
    <property type="protein sequence ID" value="AWR96903.1"/>
    <property type="molecule type" value="Genomic_DNA"/>
</dbReference>
<evidence type="ECO:0000259" key="2">
    <source>
        <dbReference type="Pfam" id="PF26618"/>
    </source>
</evidence>
<feature type="coiled-coil region" evidence="1">
    <location>
        <begin position="121"/>
        <end position="148"/>
    </location>
</feature>
<evidence type="ECO:0000256" key="1">
    <source>
        <dbReference type="SAM" id="Coils"/>
    </source>
</evidence>
<dbReference type="Pfam" id="PF26618">
    <property type="entry name" value="DUF8196"/>
    <property type="match status" value="1"/>
</dbReference>
<dbReference type="KEGG" id="asul:DFR86_04580"/>
<evidence type="ECO:0000313" key="3">
    <source>
        <dbReference type="EMBL" id="AWR96903.1"/>
    </source>
</evidence>
<proteinExistence type="predicted"/>
<protein>
    <submittedName>
        <fullName evidence="3">DNA repair protein</fullName>
    </submittedName>
</protein>
<dbReference type="RefSeq" id="WP_110379793.1">
    <property type="nucleotide sequence ID" value="NZ_CP029288.2"/>
</dbReference>
<dbReference type="Proteomes" id="UP000248410">
    <property type="component" value="Chromosome"/>
</dbReference>
<organism evidence="3 4">
    <name type="scientific">Acidianus sulfidivorans JP7</name>
    <dbReference type="NCBI Taxonomy" id="619593"/>
    <lineage>
        <taxon>Archaea</taxon>
        <taxon>Thermoproteota</taxon>
        <taxon>Thermoprotei</taxon>
        <taxon>Sulfolobales</taxon>
        <taxon>Sulfolobaceae</taxon>
        <taxon>Acidianus</taxon>
    </lineage>
</organism>
<keyword evidence="4" id="KW-1185">Reference proteome</keyword>
<dbReference type="GeneID" id="36837219"/>
<dbReference type="AlphaFoldDB" id="A0A2U9ILL9"/>
<sequence length="264" mass="31438">MSEEVVKSLINNDEFIKKVADEVANKIIVRDIEIVKSSLLEMSKKIESLVDEHKLIWEKFEEEDRKFYKMLEEIKEENKKRDEKFEAMINSIKEENKKRDEKFEAMINSIKEENKKRDEKIEFIMKSIRRLEKQNDQILKTISNLTTSLEQEATEYLEYRLGKEFNAKIELYRLELNNKIEIDIYGEFKDYVILGEVKTRGGISALRQMERHVKILLKEKPEISNKKLILVIYAPVVTKELVDKCREKGIYLTNGYKDFSELKI</sequence>
<evidence type="ECO:0000313" key="4">
    <source>
        <dbReference type="Proteomes" id="UP000248410"/>
    </source>
</evidence>
<dbReference type="OrthoDB" id="42210at2157"/>
<gene>
    <name evidence="3" type="ORF">DFR86_04580</name>
</gene>
<feature type="domain" description="DUF8196" evidence="2">
    <location>
        <begin position="151"/>
        <end position="261"/>
    </location>
</feature>
<accession>A0A2U9ILL9</accession>
<dbReference type="InterPro" id="IPR058509">
    <property type="entry name" value="DUF8196"/>
</dbReference>
<keyword evidence="1" id="KW-0175">Coiled coil</keyword>
<reference evidence="3 4" key="1">
    <citation type="submission" date="2018-05" db="EMBL/GenBank/DDBJ databases">
        <title>Complete Genome Sequences of Extremely Thermoacidophilic, Metal-Mobilizing Type-Strain Members of the Archaeal Family Sulfolobaceae: Acidianus brierleyi DSM-1651T, Acidianus sulfidivorans DSM-18786T, Metallosphaera hakonensis DSM-7519T, and Metallosphaera prunae DSM-10039T.</title>
        <authorList>
            <person name="Counts J.A."/>
            <person name="Kelly R.M."/>
        </authorList>
    </citation>
    <scope>NUCLEOTIDE SEQUENCE [LARGE SCALE GENOMIC DNA]</scope>
    <source>
        <strain evidence="3 4">JP7</strain>
    </source>
</reference>
<name>A0A2U9ILL9_9CREN</name>